<proteinExistence type="predicted"/>
<dbReference type="Pfam" id="PF00196">
    <property type="entry name" value="GerE"/>
    <property type="match status" value="1"/>
</dbReference>
<dbReference type="Gene3D" id="1.10.10.10">
    <property type="entry name" value="Winged helix-like DNA-binding domain superfamily/Winged helix DNA-binding domain"/>
    <property type="match status" value="1"/>
</dbReference>
<evidence type="ECO:0000313" key="6">
    <source>
        <dbReference type="Proteomes" id="UP000542125"/>
    </source>
</evidence>
<keyword evidence="6" id="KW-1185">Reference proteome</keyword>
<evidence type="ECO:0000259" key="4">
    <source>
        <dbReference type="PROSITE" id="PS50043"/>
    </source>
</evidence>
<name>A0A7Y9IQ09_9BURK</name>
<dbReference type="InterPro" id="IPR016032">
    <property type="entry name" value="Sig_transdc_resp-reg_C-effctor"/>
</dbReference>
<dbReference type="RefSeq" id="WP_257022329.1">
    <property type="nucleotide sequence ID" value="NZ_JACBYR010000001.1"/>
</dbReference>
<evidence type="ECO:0000256" key="2">
    <source>
        <dbReference type="ARBA" id="ARBA00023125"/>
    </source>
</evidence>
<dbReference type="InterPro" id="IPR036388">
    <property type="entry name" value="WH-like_DNA-bd_sf"/>
</dbReference>
<feature type="domain" description="HTH luxR-type" evidence="4">
    <location>
        <begin position="196"/>
        <end position="261"/>
    </location>
</feature>
<dbReference type="AlphaFoldDB" id="A0A7Y9IQ09"/>
<dbReference type="Proteomes" id="UP000542125">
    <property type="component" value="Unassembled WGS sequence"/>
</dbReference>
<evidence type="ECO:0000256" key="1">
    <source>
        <dbReference type="ARBA" id="ARBA00023015"/>
    </source>
</evidence>
<protein>
    <submittedName>
        <fullName evidence="5">DNA-binding CsgD family transcriptional regulator</fullName>
    </submittedName>
</protein>
<dbReference type="PANTHER" id="PTHR44688">
    <property type="entry name" value="DNA-BINDING TRANSCRIPTIONAL ACTIVATOR DEVR_DOSR"/>
    <property type="match status" value="1"/>
</dbReference>
<dbReference type="SUPFAM" id="SSF46894">
    <property type="entry name" value="C-terminal effector domain of the bipartite response regulators"/>
    <property type="match status" value="1"/>
</dbReference>
<sequence length="263" mass="28518">MFTFTQVMINPAPDASLEADAALHRQELKALAALRPLGDAAGAVDIADALRNFASALGALHHAFLVVDRSADNLPALWLCDDLGGWWKDLIPPLHDLLAPHPLGGVTPLSHTWFCVRPDRRDNEPANYASLRKLGVRRGLLVPSEARRPCEVAGCILLAFADNVASQTARKNEHFPACIAHAASLALDAYRRLPHPPSRKSPLSARESECLRWASIGKTSWETACILGVSERTVNFHLGNAFLKLNVTNKQAAVAQAILQGLI</sequence>
<reference evidence="5 6" key="1">
    <citation type="submission" date="2020-07" db="EMBL/GenBank/DDBJ databases">
        <title>Genomic Encyclopedia of Type Strains, Phase IV (KMG-V): Genome sequencing to study the core and pangenomes of soil and plant-associated prokaryotes.</title>
        <authorList>
            <person name="Whitman W."/>
        </authorList>
    </citation>
    <scope>NUCLEOTIDE SEQUENCE [LARGE SCALE GENOMIC DNA]</scope>
    <source>
        <strain evidence="5 6">SAS40</strain>
    </source>
</reference>
<keyword evidence="3" id="KW-0804">Transcription</keyword>
<dbReference type="InterPro" id="IPR000792">
    <property type="entry name" value="Tscrpt_reg_LuxR_C"/>
</dbReference>
<evidence type="ECO:0000313" key="5">
    <source>
        <dbReference type="EMBL" id="NYE80853.1"/>
    </source>
</evidence>
<keyword evidence="1" id="KW-0805">Transcription regulation</keyword>
<comment type="caution">
    <text evidence="5">The sequence shown here is derived from an EMBL/GenBank/DDBJ whole genome shotgun (WGS) entry which is preliminary data.</text>
</comment>
<organism evidence="5 6">
    <name type="scientific">Pigmentiphaga litoralis</name>
    <dbReference type="NCBI Taxonomy" id="516702"/>
    <lineage>
        <taxon>Bacteria</taxon>
        <taxon>Pseudomonadati</taxon>
        <taxon>Pseudomonadota</taxon>
        <taxon>Betaproteobacteria</taxon>
        <taxon>Burkholderiales</taxon>
        <taxon>Alcaligenaceae</taxon>
        <taxon>Pigmentiphaga</taxon>
    </lineage>
</organism>
<evidence type="ECO:0000256" key="3">
    <source>
        <dbReference type="ARBA" id="ARBA00023163"/>
    </source>
</evidence>
<dbReference type="GO" id="GO:0006355">
    <property type="term" value="P:regulation of DNA-templated transcription"/>
    <property type="evidence" value="ECO:0007669"/>
    <property type="project" value="InterPro"/>
</dbReference>
<dbReference type="EMBL" id="JACBYR010000001">
    <property type="protein sequence ID" value="NYE80853.1"/>
    <property type="molecule type" value="Genomic_DNA"/>
</dbReference>
<dbReference type="GO" id="GO:0003677">
    <property type="term" value="F:DNA binding"/>
    <property type="evidence" value="ECO:0007669"/>
    <property type="project" value="UniProtKB-KW"/>
</dbReference>
<dbReference type="SMART" id="SM00421">
    <property type="entry name" value="HTH_LUXR"/>
    <property type="match status" value="1"/>
</dbReference>
<dbReference type="PROSITE" id="PS50043">
    <property type="entry name" value="HTH_LUXR_2"/>
    <property type="match status" value="1"/>
</dbReference>
<accession>A0A7Y9IQ09</accession>
<dbReference type="CDD" id="cd06170">
    <property type="entry name" value="LuxR_C_like"/>
    <property type="match status" value="1"/>
</dbReference>
<gene>
    <name evidence="5" type="ORF">FHW18_000124</name>
</gene>
<keyword evidence="2 5" id="KW-0238">DNA-binding</keyword>
<dbReference type="PRINTS" id="PR00038">
    <property type="entry name" value="HTHLUXR"/>
</dbReference>
<dbReference type="PANTHER" id="PTHR44688:SF16">
    <property type="entry name" value="DNA-BINDING TRANSCRIPTIONAL ACTIVATOR DEVR_DOSR"/>
    <property type="match status" value="1"/>
</dbReference>